<dbReference type="EMBL" id="JALHLF010000168">
    <property type="protein sequence ID" value="MCJ2184892.1"/>
    <property type="molecule type" value="Genomic_DNA"/>
</dbReference>
<gene>
    <name evidence="2" type="ORF">MTR62_19705</name>
</gene>
<dbReference type="Gene3D" id="2.30.320.10">
    <property type="entry name" value="YwqG-like"/>
    <property type="match status" value="1"/>
</dbReference>
<dbReference type="SUPFAM" id="SSF103032">
    <property type="entry name" value="Hypothetical protein YwqG"/>
    <property type="match status" value="1"/>
</dbReference>
<dbReference type="Pfam" id="PF09234">
    <property type="entry name" value="DUF1963"/>
    <property type="match status" value="1"/>
</dbReference>
<comment type="caution">
    <text evidence="2">The sequence shown here is derived from an EMBL/GenBank/DDBJ whole genome shotgun (WGS) entry which is preliminary data.</text>
</comment>
<dbReference type="RefSeq" id="WP_244024149.1">
    <property type="nucleotide sequence ID" value="NZ_JALHLF010000168.1"/>
</dbReference>
<evidence type="ECO:0000313" key="2">
    <source>
        <dbReference type="EMBL" id="MCJ2184892.1"/>
    </source>
</evidence>
<proteinExistence type="predicted"/>
<feature type="non-terminal residue" evidence="2">
    <location>
        <position position="1"/>
    </location>
</feature>
<organism evidence="2 3">
    <name type="scientific">Novosphingobium organovorum</name>
    <dbReference type="NCBI Taxonomy" id="2930092"/>
    <lineage>
        <taxon>Bacteria</taxon>
        <taxon>Pseudomonadati</taxon>
        <taxon>Pseudomonadota</taxon>
        <taxon>Alphaproteobacteria</taxon>
        <taxon>Sphingomonadales</taxon>
        <taxon>Sphingomonadaceae</taxon>
        <taxon>Novosphingobium</taxon>
    </lineage>
</organism>
<sequence length="402" mass="44510">PAPAFPEPEAEPAPAPAPFEARTLRLVRKARTMGRDWFEDSSWFGGLPRLGAAPWPSDEHGTPLPFLAQIDLADVAAIAPTASLPGTGSLAFFLGDGAVVPVAAGHHDFTDPPQDLPPAFNEGGALFPQRTTRLTRWLFPFWPVALSDAATGHGLAERDHPFYAVGVGEPVETLWWHSVHHFADRLRDALDGADGAEGPINTHRARLRDMREALSRIENDPDSDPYERDDAREDIEALTEELARIEEQRRSLPEMLAALDSFLEGRAPWTQLTSDELEIVRDLLPETHERYGELAGDAVPASLAEVATISLRAMISGPDEALAAIPAPLLERINSEYRLPAEAEHRLFQRAHDSDELVLLELAWDDMVEWWWPEEGRCQWRITPADAAAGNWHAARVVFITD</sequence>
<dbReference type="InterPro" id="IPR015315">
    <property type="entry name" value="DUF1963"/>
</dbReference>
<evidence type="ECO:0000313" key="3">
    <source>
        <dbReference type="Proteomes" id="UP001162881"/>
    </source>
</evidence>
<feature type="coiled-coil region" evidence="1">
    <location>
        <begin position="200"/>
        <end position="255"/>
    </location>
</feature>
<reference evidence="2" key="1">
    <citation type="submission" date="2022-03" db="EMBL/GenBank/DDBJ databases">
        <title>Identification of a novel bacterium isolated from mangrove sediments.</title>
        <authorList>
            <person name="Pan X."/>
        </authorList>
    </citation>
    <scope>NUCLEOTIDE SEQUENCE</scope>
    <source>
        <strain evidence="2">B1949</strain>
    </source>
</reference>
<name>A0ABT0BIL2_9SPHN</name>
<dbReference type="InterPro" id="IPR035948">
    <property type="entry name" value="YwqG-like_sf"/>
</dbReference>
<dbReference type="Proteomes" id="UP001162881">
    <property type="component" value="Unassembled WGS sequence"/>
</dbReference>
<accession>A0ABT0BIL2</accession>
<keyword evidence="3" id="KW-1185">Reference proteome</keyword>
<evidence type="ECO:0000256" key="1">
    <source>
        <dbReference type="SAM" id="Coils"/>
    </source>
</evidence>
<keyword evidence="1" id="KW-0175">Coiled coil</keyword>
<protein>
    <submittedName>
        <fullName evidence="2">DUF1963 domain-containing protein</fullName>
    </submittedName>
</protein>